<dbReference type="SUPFAM" id="SSF54211">
    <property type="entry name" value="Ribosomal protein S5 domain 2-like"/>
    <property type="match status" value="1"/>
</dbReference>
<gene>
    <name evidence="3" type="primary">brxL</name>
    <name evidence="3" type="ORF">C4886_15985</name>
</gene>
<name>A0A367FU05_9FIRM</name>
<evidence type="ECO:0000313" key="3">
    <source>
        <dbReference type="EMBL" id="RCH41927.1"/>
    </source>
</evidence>
<dbReference type="InterPro" id="IPR013473">
    <property type="entry name" value="BrxL"/>
</dbReference>
<dbReference type="AlphaFoldDB" id="A0A367FU05"/>
<keyword evidence="3" id="KW-0645">Protease</keyword>
<dbReference type="Proteomes" id="UP000253208">
    <property type="component" value="Unassembled WGS sequence"/>
</dbReference>
<feature type="domain" description="Lon proteolytic" evidence="1">
    <location>
        <begin position="529"/>
        <end position="689"/>
    </location>
</feature>
<dbReference type="InterPro" id="IPR014061">
    <property type="entry name" value="BrxL-like"/>
</dbReference>
<evidence type="ECO:0000259" key="2">
    <source>
        <dbReference type="Pfam" id="PF20442"/>
    </source>
</evidence>
<comment type="caution">
    <text evidence="3">The sequence shown here is derived from an EMBL/GenBank/DDBJ whole genome shotgun (WGS) entry which is preliminary data.</text>
</comment>
<dbReference type="GO" id="GO:0004176">
    <property type="term" value="F:ATP-dependent peptidase activity"/>
    <property type="evidence" value="ECO:0007669"/>
    <property type="project" value="InterPro"/>
</dbReference>
<sequence length="692" mass="77860">MEEYNNVQENTTEDKREEIKQKLRQYYDGRIVRKDLTKSIREGANVPVYVLEYLLGQYCNSDDEEIIEEGVENVKRILRDNYVRPDEAQKILSLLRERGSYTVIDRITVVLNTKEDRYEATFSNLGIKGIPLHPDYVKDYDRLLCGGIWCILQMEYEFIEEDKKNTQPIRIRKLTPIQMPHVDMDEVKNGRKAFTKDEWMDILLRSTGLEPERFSERAKWLLIARMIPLVENNFNLCELGPRSTGKSYIYEQISPNSILVAGGQTTVANLFYNMSNHTVGLVGMWDCVAFDEVAGIKFKDKDGIQIMKGYMASGAFSRGKAEIQAKASMVFVGNINQSVETLLKTSSLFDPFPSEMGTDTAFLDRMHCYIPGWEIPKYRPDSFTNDYGFITDYLSEFMRELRKDSYSDLMDKYFRLGNNLNQRDTIAVRKMISGFTKLLYPDGEVTKEELREIVEISLELRRRVKEQLKKIGGMEFYDVNFSYTDNDSFEEHYVSVPEQGGGKLIPEGMGKPGSVYTVSKSKTGMIGCYMLETQMMPGNGKLTCTGIGAGKEPKEATNTAFNYLKANGNRISGLISTTTKDYIINYQDMQGIGMTGNLALPTLIAICSAALGKTPLNSLAILGEISIGGTLIKVDELASTLQVCLDSGAKKVLLPITSAGDLGTVPSDLVGAFSLIFYSSVEEAVFKALGVE</sequence>
<dbReference type="Pfam" id="PF05362">
    <property type="entry name" value="Lon_C"/>
    <property type="match status" value="1"/>
</dbReference>
<dbReference type="InterPro" id="IPR046838">
    <property type="entry name" value="BrxL_N"/>
</dbReference>
<dbReference type="InterPro" id="IPR020568">
    <property type="entry name" value="Ribosomal_Su5_D2-typ_SF"/>
</dbReference>
<dbReference type="PANTHER" id="PTHR10046">
    <property type="entry name" value="ATP DEPENDENT LON PROTEASE FAMILY MEMBER"/>
    <property type="match status" value="1"/>
</dbReference>
<dbReference type="GO" id="GO:0005524">
    <property type="term" value="F:ATP binding"/>
    <property type="evidence" value="ECO:0007669"/>
    <property type="project" value="InterPro"/>
</dbReference>
<dbReference type="InterPro" id="IPR027065">
    <property type="entry name" value="Lon_Prtase"/>
</dbReference>
<reference evidence="3 4" key="1">
    <citation type="submission" date="2018-02" db="EMBL/GenBank/DDBJ databases">
        <title>Complete genome sequencing of Faecalibacterium prausnitzii strains isolated from the human gut.</title>
        <authorList>
            <person name="Fitzgerald B.C."/>
            <person name="Shkoporov A.N."/>
            <person name="Ross P.R."/>
            <person name="Hill C."/>
        </authorList>
    </citation>
    <scope>NUCLEOTIDE SEQUENCE [LARGE SCALE GENOMIC DNA]</scope>
    <source>
        <strain evidence="3 4">APC942/31-1</strain>
    </source>
</reference>
<dbReference type="NCBIfam" id="TIGR02653">
    <property type="entry name" value="Lon_rel_chp"/>
    <property type="match status" value="1"/>
</dbReference>
<dbReference type="Pfam" id="PF20442">
    <property type="entry name" value="BrxL_N"/>
    <property type="match status" value="1"/>
</dbReference>
<organism evidence="3 4">
    <name type="scientific">Blautia obeum</name>
    <dbReference type="NCBI Taxonomy" id="40520"/>
    <lineage>
        <taxon>Bacteria</taxon>
        <taxon>Bacillati</taxon>
        <taxon>Bacillota</taxon>
        <taxon>Clostridia</taxon>
        <taxon>Lachnospirales</taxon>
        <taxon>Lachnospiraceae</taxon>
        <taxon>Blautia</taxon>
    </lineage>
</organism>
<dbReference type="RefSeq" id="WP_059085692.1">
    <property type="nucleotide sequence ID" value="NZ_PSQG01000030.1"/>
</dbReference>
<dbReference type="GO" id="GO:0030163">
    <property type="term" value="P:protein catabolic process"/>
    <property type="evidence" value="ECO:0007669"/>
    <property type="project" value="InterPro"/>
</dbReference>
<dbReference type="InterPro" id="IPR014721">
    <property type="entry name" value="Ribsml_uS5_D2-typ_fold_subgr"/>
</dbReference>
<dbReference type="EMBL" id="PSQG01000030">
    <property type="protein sequence ID" value="RCH41927.1"/>
    <property type="molecule type" value="Genomic_DNA"/>
</dbReference>
<accession>A0A367FU05</accession>
<evidence type="ECO:0000259" key="1">
    <source>
        <dbReference type="Pfam" id="PF05362"/>
    </source>
</evidence>
<dbReference type="InterPro" id="IPR008269">
    <property type="entry name" value="Lon_proteolytic"/>
</dbReference>
<feature type="domain" description="BREX system Lon protease-like BrxL N-terminal" evidence="2">
    <location>
        <begin position="26"/>
        <end position="156"/>
    </location>
</feature>
<proteinExistence type="predicted"/>
<dbReference type="NCBIfam" id="TIGR02688">
    <property type="entry name" value="BREX system Lon protease-like protein BrxL"/>
    <property type="match status" value="1"/>
</dbReference>
<dbReference type="Gene3D" id="3.30.230.10">
    <property type="match status" value="1"/>
</dbReference>
<dbReference type="GO" id="GO:0004252">
    <property type="term" value="F:serine-type endopeptidase activity"/>
    <property type="evidence" value="ECO:0007669"/>
    <property type="project" value="InterPro"/>
</dbReference>
<dbReference type="GO" id="GO:0006508">
    <property type="term" value="P:proteolysis"/>
    <property type="evidence" value="ECO:0007669"/>
    <property type="project" value="UniProtKB-KW"/>
</dbReference>
<protein>
    <submittedName>
        <fullName evidence="3">BREX system Lon protease-like protein BrxL</fullName>
    </submittedName>
</protein>
<evidence type="ECO:0000313" key="4">
    <source>
        <dbReference type="Proteomes" id="UP000253208"/>
    </source>
</evidence>
<keyword evidence="3" id="KW-0378">Hydrolase</keyword>
<dbReference type="Pfam" id="PF13337">
    <property type="entry name" value="BrxL_ATPase"/>
    <property type="match status" value="1"/>
</dbReference>